<comment type="caution">
    <text evidence="3">Lacks conserved residue(s) required for the propagation of feature annotation.</text>
</comment>
<evidence type="ECO:0000313" key="6">
    <source>
        <dbReference type="Proteomes" id="UP000694620"/>
    </source>
</evidence>
<keyword evidence="6" id="KW-1185">Reference proteome</keyword>
<feature type="domain" description="CUB" evidence="4">
    <location>
        <begin position="106"/>
        <end position="202"/>
    </location>
</feature>
<feature type="domain" description="CUB" evidence="4">
    <location>
        <begin position="1"/>
        <end position="104"/>
    </location>
</feature>
<feature type="disulfide bond" evidence="3">
    <location>
        <begin position="106"/>
        <end position="133"/>
    </location>
</feature>
<evidence type="ECO:0000256" key="1">
    <source>
        <dbReference type="ARBA" id="ARBA00022737"/>
    </source>
</evidence>
<dbReference type="GeneTree" id="ENSGT00940000154525"/>
<dbReference type="PANTHER" id="PTHR24251">
    <property type="entry name" value="OVOCHYMASE-RELATED"/>
    <property type="match status" value="1"/>
</dbReference>
<dbReference type="Proteomes" id="UP000694620">
    <property type="component" value="Chromosome 6"/>
</dbReference>
<reference evidence="5" key="3">
    <citation type="submission" date="2025-09" db="UniProtKB">
        <authorList>
            <consortium name="Ensembl"/>
        </authorList>
    </citation>
    <scope>IDENTIFICATION</scope>
</reference>
<reference evidence="5" key="2">
    <citation type="submission" date="2025-08" db="UniProtKB">
        <authorList>
            <consortium name="Ensembl"/>
        </authorList>
    </citation>
    <scope>IDENTIFICATION</scope>
</reference>
<sequence length="357" mass="39643">SPNYPDNYPQNIDCVWVVTVPNGEAVQLDFEGDFFIEPSSRYADCLYDYLELRDGATSDATLIARLCGQERPSTHKSTGTTMYLRFRTDNSFAHKGFKVKYSIATCGGRYFGQSGVLHSPGFPDANYPDNSECEWYLQGPTGHYLTISFTSFHLQDSEDCTSDYCCLLPLDSDSLDVGCGRTVRPHGSFMNQGGSLSTVFTSWHYTSQCGGDLNAASGTISSPNYPNLYPHYRFCTWRITVPVGRRVTLTIIDLRLEQHVGCNLDSVCNFDSVTIMNGASTSSPVLGRYCGTNSPGTVHSGSNKLLVVFISDHSVVKGGFYATWSTDSTGEFLFWSLKCRTSLSLSLFIYIYIYIYL</sequence>
<dbReference type="Gene3D" id="2.60.120.290">
    <property type="entry name" value="Spermadhesin, CUB domain"/>
    <property type="match status" value="3"/>
</dbReference>
<dbReference type="AlphaFoldDB" id="A0A8C4RUP8"/>
<dbReference type="Pfam" id="PF00431">
    <property type="entry name" value="CUB"/>
    <property type="match status" value="3"/>
</dbReference>
<dbReference type="Ensembl" id="ENSECRT00000007292.1">
    <property type="protein sequence ID" value="ENSECRP00000007177.1"/>
    <property type="gene ID" value="ENSECRG00000004787.1"/>
</dbReference>
<evidence type="ECO:0000259" key="4">
    <source>
        <dbReference type="PROSITE" id="PS01180"/>
    </source>
</evidence>
<dbReference type="InterPro" id="IPR000859">
    <property type="entry name" value="CUB_dom"/>
</dbReference>
<dbReference type="InterPro" id="IPR035914">
    <property type="entry name" value="Sperma_CUB_dom_sf"/>
</dbReference>
<feature type="domain" description="CUB" evidence="4">
    <location>
        <begin position="209"/>
        <end position="327"/>
    </location>
</feature>
<keyword evidence="2 3" id="KW-1015">Disulfide bond</keyword>
<dbReference type="CDD" id="cd00041">
    <property type="entry name" value="CUB"/>
    <property type="match status" value="2"/>
</dbReference>
<proteinExistence type="predicted"/>
<protein>
    <recommendedName>
        <fullName evidence="4">CUB domain-containing protein</fullName>
    </recommendedName>
</protein>
<dbReference type="SMART" id="SM00042">
    <property type="entry name" value="CUB"/>
    <property type="match status" value="3"/>
</dbReference>
<keyword evidence="1" id="KW-0677">Repeat</keyword>
<dbReference type="SUPFAM" id="SSF49854">
    <property type="entry name" value="Spermadhesin, CUB domain"/>
    <property type="match status" value="3"/>
</dbReference>
<accession>A0A8C4RUP8</accession>
<name>A0A8C4RUP8_ERPCA</name>
<evidence type="ECO:0000256" key="2">
    <source>
        <dbReference type="ARBA" id="ARBA00023157"/>
    </source>
</evidence>
<dbReference type="PROSITE" id="PS01180">
    <property type="entry name" value="CUB"/>
    <property type="match status" value="3"/>
</dbReference>
<dbReference type="FunFam" id="2.60.120.290:FF:000013">
    <property type="entry name" value="Membrane frizzled-related protein"/>
    <property type="match status" value="2"/>
</dbReference>
<reference evidence="5" key="1">
    <citation type="submission" date="2021-06" db="EMBL/GenBank/DDBJ databases">
        <authorList>
            <consortium name="Wellcome Sanger Institute Data Sharing"/>
        </authorList>
    </citation>
    <scope>NUCLEOTIDE SEQUENCE [LARGE SCALE GENOMIC DNA]</scope>
</reference>
<evidence type="ECO:0000256" key="3">
    <source>
        <dbReference type="PROSITE-ProRule" id="PRU00059"/>
    </source>
</evidence>
<dbReference type="PANTHER" id="PTHR24251:SF30">
    <property type="entry name" value="MEMBRANE FRIZZLED-RELATED PROTEIN"/>
    <property type="match status" value="1"/>
</dbReference>
<organism evidence="5 6">
    <name type="scientific">Erpetoichthys calabaricus</name>
    <name type="common">Rope fish</name>
    <name type="synonym">Calamoichthys calabaricus</name>
    <dbReference type="NCBI Taxonomy" id="27687"/>
    <lineage>
        <taxon>Eukaryota</taxon>
        <taxon>Metazoa</taxon>
        <taxon>Chordata</taxon>
        <taxon>Craniata</taxon>
        <taxon>Vertebrata</taxon>
        <taxon>Euteleostomi</taxon>
        <taxon>Actinopterygii</taxon>
        <taxon>Polypteriformes</taxon>
        <taxon>Polypteridae</taxon>
        <taxon>Erpetoichthys</taxon>
    </lineage>
</organism>
<evidence type="ECO:0000313" key="5">
    <source>
        <dbReference type="Ensembl" id="ENSECRP00000007177.1"/>
    </source>
</evidence>